<feature type="domain" description="C-type lectin" evidence="3">
    <location>
        <begin position="262"/>
        <end position="382"/>
    </location>
</feature>
<evidence type="ECO:0000313" key="4">
    <source>
        <dbReference type="Ensembl" id="ENSAMXP00000029531.1"/>
    </source>
</evidence>
<dbReference type="InterPro" id="IPR001304">
    <property type="entry name" value="C-type_lectin-like"/>
</dbReference>
<dbReference type="SMART" id="SM00034">
    <property type="entry name" value="CLECT"/>
    <property type="match status" value="4"/>
</dbReference>
<feature type="domain" description="C-type lectin" evidence="3">
    <location>
        <begin position="21"/>
        <end position="136"/>
    </location>
</feature>
<evidence type="ECO:0000256" key="2">
    <source>
        <dbReference type="SAM" id="SignalP"/>
    </source>
</evidence>
<dbReference type="PANTHER" id="PTHR45784:SF3">
    <property type="entry name" value="C-TYPE LECTIN DOMAIN FAMILY 4 MEMBER K-LIKE-RELATED"/>
    <property type="match status" value="1"/>
</dbReference>
<feature type="compositionally biased region" description="Polar residues" evidence="1">
    <location>
        <begin position="631"/>
        <end position="649"/>
    </location>
</feature>
<reference evidence="4" key="3">
    <citation type="submission" date="2025-08" db="UniProtKB">
        <authorList>
            <consortium name="Ensembl"/>
        </authorList>
    </citation>
    <scope>IDENTIFICATION</scope>
</reference>
<dbReference type="PANTHER" id="PTHR45784">
    <property type="entry name" value="C-TYPE LECTIN DOMAIN FAMILY 20 MEMBER A-RELATED"/>
    <property type="match status" value="1"/>
</dbReference>
<feature type="compositionally biased region" description="Polar residues" evidence="1">
    <location>
        <begin position="659"/>
        <end position="677"/>
    </location>
</feature>
<dbReference type="SUPFAM" id="SSF56436">
    <property type="entry name" value="C-type lectin-like"/>
    <property type="match status" value="4"/>
</dbReference>
<keyword evidence="2" id="KW-0732">Signal</keyword>
<dbReference type="Bgee" id="ENSAMXG00000031611">
    <property type="expression patterns" value="Expressed in head kidney and 3 other cell types or tissues"/>
</dbReference>
<feature type="chain" id="PRO_5017487691" description="C-type lectin domain-containing protein" evidence="2">
    <location>
        <begin position="19"/>
        <end position="1160"/>
    </location>
</feature>
<reference evidence="5" key="1">
    <citation type="submission" date="2013-03" db="EMBL/GenBank/DDBJ databases">
        <authorList>
            <person name="Jeffery W."/>
            <person name="Warren W."/>
            <person name="Wilson R.K."/>
        </authorList>
    </citation>
    <scope>NUCLEOTIDE SEQUENCE</scope>
    <source>
        <strain evidence="5">female</strain>
    </source>
</reference>
<dbReference type="Ensembl" id="ENSAMXT00000037855.1">
    <property type="protein sequence ID" value="ENSAMXP00000029531.1"/>
    <property type="gene ID" value="ENSAMXG00000031611.1"/>
</dbReference>
<feature type="region of interest" description="Disordered" evidence="1">
    <location>
        <begin position="629"/>
        <end position="1110"/>
    </location>
</feature>
<dbReference type="Proteomes" id="UP000018467">
    <property type="component" value="Unassembled WGS sequence"/>
</dbReference>
<name>A0A3B1IIK2_ASTMX</name>
<feature type="domain" description="C-type lectin" evidence="3">
    <location>
        <begin position="151"/>
        <end position="252"/>
    </location>
</feature>
<accession>A0A3B1IIK2</accession>
<dbReference type="InterPro" id="IPR016186">
    <property type="entry name" value="C-type_lectin-like/link_sf"/>
</dbReference>
<reference evidence="4" key="4">
    <citation type="submission" date="2025-09" db="UniProtKB">
        <authorList>
            <consortium name="Ensembl"/>
        </authorList>
    </citation>
    <scope>IDENTIFICATION</scope>
</reference>
<dbReference type="AlphaFoldDB" id="A0A3B1IIK2"/>
<feature type="signal peptide" evidence="2">
    <location>
        <begin position="1"/>
        <end position="18"/>
    </location>
</feature>
<dbReference type="InterPro" id="IPR016187">
    <property type="entry name" value="CTDL_fold"/>
</dbReference>
<evidence type="ECO:0000313" key="5">
    <source>
        <dbReference type="Proteomes" id="UP000018467"/>
    </source>
</evidence>
<feature type="domain" description="C-type lectin" evidence="3">
    <location>
        <begin position="377"/>
        <end position="512"/>
    </location>
</feature>
<dbReference type="InParanoid" id="A0A3B1IIK2"/>
<evidence type="ECO:0000256" key="1">
    <source>
        <dbReference type="SAM" id="MobiDB-lite"/>
    </source>
</evidence>
<dbReference type="PROSITE" id="PS50041">
    <property type="entry name" value="C_TYPE_LECTIN_2"/>
    <property type="match status" value="4"/>
</dbReference>
<proteinExistence type="predicted"/>
<dbReference type="Gene3D" id="3.10.100.10">
    <property type="entry name" value="Mannose-Binding Protein A, subunit A"/>
    <property type="match status" value="4"/>
</dbReference>
<protein>
    <recommendedName>
        <fullName evidence="3">C-type lectin domain-containing protein</fullName>
    </recommendedName>
</protein>
<sequence length="1160" mass="125592">MFSILLFFGFCLLPCCLSHQYHFVKEPRSWAEAQSFCRHTYTDLATVSNMQNESRILESVRVTYNSSAWIGLYDDPNSSWKWSLDDAQGFRPGEKDFRNWLTTQAGVFRKESVCVLSDVGIWYLQPCETLLSFVCFDGRKNATNNLVLIHDSKNWTDAQSYCRKHHTDLASIRNRQENCRIADIVTTNFAWIGLYRTRLWSDQSNSSFRFWKSEDPYVSLESLGPSCTSVSFGDSGRWSEENCNITLPFICHIGPAGSLRQYCFVNEPKRWAEAQSYCRSNHTDLATVDNMNDMRKLLESAKGTYSGSAWIGLYDDPGHSWRWSLDDPQFYKEGEREFRRWNGHPLNECGIVCALMLLNTHPLYEGKWIEKSCAEEHQFICYKESNDSTRTYVPIADPKNWMDAQKYCREHYVDLASVRNQEQNLEIFRKTSEITAIQFVDGVWGVWIGLHRTRTWSDNSNSSFTYWKQGEPDDGKNSVNDYLDQHCTAVSFSQSGQWTDENCLTALPFFCYSLNSTAEPLPTPANVSNSAGTALNSTVNPSTTSHMETKPTVNTTVTMSTMSYSDSKPTGMPSSTVNYTTTASPKPSTEPNPAVNTTVTVSTISYNGSKTTGMPSFTVNYTTVPLPKLSTEPNPAANSTVRPSSTPANVSKPADNLTVIPSPTPANESKPAVNSTVGPLPTPANESKPAENFTVGPSPTPANKSQPTEISTVRPSPTPANVSKPTENSTIGPSPTPANVSQPAENSTVRPSPTTVTEPKPTVNSTIGPSPTPANESKPAENSTVGPSSTPANESKPAENSTVGPSPTPANVSQPTENSTVRPSPTTVTEPKPTENSTIGPSLTPANESKSAENSTVPTPANESKPAENSTAGSSLSPANESKPSDNSTVGPSPTPITESKPTENSTVRPSTTPANESKPAENSTVAPSPTPANESKPENSTVRPSTTPANESKPAGNSTVEPSPTPVTESKPAENSTIGPSPTPANESKPAENFTVKPSPTPVTESKPAENSTVVPSPTPANESKPAENSTVGASSIPANESTTVENSTVGPSATPANDFNSVENSTAGPLPTPADELKPAVYPTVESSSTPDSSTKPAAKEDADSGLIGLRAKVTMKGELSESEIEKLVLLKLEEEILGLGFPHNFRVRVRITRKITP</sequence>
<organism evidence="4 5">
    <name type="scientific">Astyanax mexicanus</name>
    <name type="common">Blind cave fish</name>
    <name type="synonym">Astyanax fasciatus mexicanus</name>
    <dbReference type="NCBI Taxonomy" id="7994"/>
    <lineage>
        <taxon>Eukaryota</taxon>
        <taxon>Metazoa</taxon>
        <taxon>Chordata</taxon>
        <taxon>Craniata</taxon>
        <taxon>Vertebrata</taxon>
        <taxon>Euteleostomi</taxon>
        <taxon>Actinopterygii</taxon>
        <taxon>Neopterygii</taxon>
        <taxon>Teleostei</taxon>
        <taxon>Ostariophysi</taxon>
        <taxon>Characiformes</taxon>
        <taxon>Characoidei</taxon>
        <taxon>Acestrorhamphidae</taxon>
        <taxon>Acestrorhamphinae</taxon>
        <taxon>Astyanax</taxon>
    </lineage>
</organism>
<evidence type="ECO:0000259" key="3">
    <source>
        <dbReference type="PROSITE" id="PS50041"/>
    </source>
</evidence>
<dbReference type="Pfam" id="PF00059">
    <property type="entry name" value="Lectin_C"/>
    <property type="match status" value="4"/>
</dbReference>
<feature type="compositionally biased region" description="Polar residues" evidence="1">
    <location>
        <begin position="1087"/>
        <end position="1098"/>
    </location>
</feature>
<feature type="compositionally biased region" description="Polar residues" evidence="1">
    <location>
        <begin position="997"/>
        <end position="1069"/>
    </location>
</feature>
<keyword evidence="5" id="KW-1185">Reference proteome</keyword>
<reference evidence="5" key="2">
    <citation type="journal article" date="2014" name="Nat. Commun.">
        <title>The cavefish genome reveals candidate genes for eye loss.</title>
        <authorList>
            <person name="McGaugh S.E."/>
            <person name="Gross J.B."/>
            <person name="Aken B."/>
            <person name="Blin M."/>
            <person name="Borowsky R."/>
            <person name="Chalopin D."/>
            <person name="Hinaux H."/>
            <person name="Jeffery W.R."/>
            <person name="Keene A."/>
            <person name="Ma L."/>
            <person name="Minx P."/>
            <person name="Murphy D."/>
            <person name="O'Quin K.E."/>
            <person name="Retaux S."/>
            <person name="Rohner N."/>
            <person name="Searle S.M."/>
            <person name="Stahl B.A."/>
            <person name="Tabin C."/>
            <person name="Volff J.N."/>
            <person name="Yoshizawa M."/>
            <person name="Warren W.C."/>
        </authorList>
    </citation>
    <scope>NUCLEOTIDE SEQUENCE [LARGE SCALE GENOMIC DNA]</scope>
    <source>
        <strain evidence="5">female</strain>
    </source>
</reference>
<feature type="compositionally biased region" description="Polar residues" evidence="1">
    <location>
        <begin position="695"/>
        <end position="987"/>
    </location>
</feature>
<dbReference type="GeneTree" id="ENSGT01100000263473"/>